<dbReference type="InterPro" id="IPR019757">
    <property type="entry name" value="Pept_S26A_signal_pept_1_Lys-AS"/>
</dbReference>
<evidence type="ECO:0000256" key="1">
    <source>
        <dbReference type="ARBA" id="ARBA00000677"/>
    </source>
</evidence>
<dbReference type="EC" id="3.4.21.-" evidence="5"/>
<dbReference type="GO" id="GO:0004252">
    <property type="term" value="F:serine-type endopeptidase activity"/>
    <property type="evidence" value="ECO:0007669"/>
    <property type="project" value="InterPro"/>
</dbReference>
<dbReference type="PANTHER" id="PTHR43390:SF1">
    <property type="entry name" value="CHLOROPLAST PROCESSING PEPTIDASE"/>
    <property type="match status" value="1"/>
</dbReference>
<keyword evidence="5" id="KW-0645">Protease</keyword>
<dbReference type="EMBL" id="HBHI01004943">
    <property type="protein sequence ID" value="CAD9658688.1"/>
    <property type="molecule type" value="Transcribed_RNA"/>
</dbReference>
<dbReference type="PROSITE" id="PS00760">
    <property type="entry name" value="SPASE_I_2"/>
    <property type="match status" value="1"/>
</dbReference>
<feature type="transmembrane region" description="Helical" evidence="5">
    <location>
        <begin position="183"/>
        <end position="201"/>
    </location>
</feature>
<evidence type="ECO:0000259" key="7">
    <source>
        <dbReference type="Pfam" id="PF10502"/>
    </source>
</evidence>
<gene>
    <name evidence="8" type="ORF">EANT1437_LOCUS2490</name>
</gene>
<proteinExistence type="inferred from homology"/>
<keyword evidence="5" id="KW-1133">Transmembrane helix</keyword>
<keyword evidence="5" id="KW-0999">Mitochondrion inner membrane</keyword>
<evidence type="ECO:0000256" key="6">
    <source>
        <dbReference type="SAM" id="MobiDB-lite"/>
    </source>
</evidence>
<dbReference type="NCBIfam" id="TIGR02227">
    <property type="entry name" value="sigpep_I_bact"/>
    <property type="match status" value="1"/>
</dbReference>
<dbReference type="CDD" id="cd06530">
    <property type="entry name" value="S26_SPase_I"/>
    <property type="match status" value="1"/>
</dbReference>
<name>A0A7S2VZ24_9STRA</name>
<sequence length="410" mass="46160">MTKHVQDDNEIKTNNIIIDEVSSSPKENQSLSNPISFLREMKDNFSTAAKEGFGTKAKNVATSMSVGDIVVPLCANLTQRQLLANRGIYAGVEYEVCSLSSSLTNEERNITSFDNKEEITQPQVNHPKEEDLTAMIKPAYKLRDHLERNDWPVSVRPKDEVPLWLSKTTYEAGTMLGTLSLSLTYLITAAALSFLFTFAYVPSESMIPSLKPGNVVLVSRSIFLQPQVGDVILFDPPPNLKKIITEQEKKNNINQETSATTMTKSDKQQFLKRIVAIPGENVGVKNSQPYVDLNSNTNNNERKILSSNDETKEENNNSGSLRRPRRYRVDIVGPYVRQDIFSSDSWNRAPQKLGRNEYFVAGDNGFRSVDSRVWGNVDRKYIFGKAKLIVWPLEDFGPIQDGNISEIEKE</sequence>
<feature type="active site" evidence="4">
    <location>
        <position position="205"/>
    </location>
</feature>
<dbReference type="GO" id="GO:0005743">
    <property type="term" value="C:mitochondrial inner membrane"/>
    <property type="evidence" value="ECO:0007669"/>
    <property type="project" value="UniProtKB-SubCell"/>
</dbReference>
<feature type="active site" evidence="4">
    <location>
        <position position="272"/>
    </location>
</feature>
<feature type="compositionally biased region" description="Polar residues" evidence="6">
    <location>
        <begin position="286"/>
        <end position="299"/>
    </location>
</feature>
<comment type="catalytic activity">
    <reaction evidence="1">
        <text>Cleavage of hydrophobic, N-terminal signal or leader sequences from secreted and periplasmic proteins.</text>
        <dbReference type="EC" id="3.4.21.89"/>
    </reaction>
</comment>
<keyword evidence="3 5" id="KW-0378">Hydrolase</keyword>
<accession>A0A7S2VZ24</accession>
<keyword evidence="5" id="KW-0812">Transmembrane</keyword>
<dbReference type="AlphaFoldDB" id="A0A7S2VZ24"/>
<comment type="subcellular location">
    <subcellularLocation>
        <location evidence="5">Mitochondrion inner membrane</location>
    </subcellularLocation>
</comment>
<reference evidence="8" key="1">
    <citation type="submission" date="2021-01" db="EMBL/GenBank/DDBJ databases">
        <authorList>
            <person name="Corre E."/>
            <person name="Pelletier E."/>
            <person name="Niang G."/>
            <person name="Scheremetjew M."/>
            <person name="Finn R."/>
            <person name="Kale V."/>
            <person name="Holt S."/>
            <person name="Cochrane G."/>
            <person name="Meng A."/>
            <person name="Brown T."/>
            <person name="Cohen L."/>
        </authorList>
    </citation>
    <scope>NUCLEOTIDE SEQUENCE</scope>
    <source>
        <strain evidence="8">CCMP1452</strain>
    </source>
</reference>
<feature type="compositionally biased region" description="Basic and acidic residues" evidence="6">
    <location>
        <begin position="300"/>
        <end position="315"/>
    </location>
</feature>
<evidence type="ECO:0000256" key="3">
    <source>
        <dbReference type="ARBA" id="ARBA00022801"/>
    </source>
</evidence>
<protein>
    <recommendedName>
        <fullName evidence="5">Mitochondrial inner membrane protease subunit</fullName>
        <ecNumber evidence="5">3.4.21.-</ecNumber>
    </recommendedName>
</protein>
<dbReference type="Gene3D" id="2.10.109.10">
    <property type="entry name" value="Umud Fragment, subunit A"/>
    <property type="match status" value="1"/>
</dbReference>
<dbReference type="InterPro" id="IPR036286">
    <property type="entry name" value="LexA/Signal_pep-like_sf"/>
</dbReference>
<dbReference type="SUPFAM" id="SSF51306">
    <property type="entry name" value="LexA/Signal peptidase"/>
    <property type="match status" value="1"/>
</dbReference>
<keyword evidence="5" id="KW-0496">Mitochondrion</keyword>
<evidence type="ECO:0000256" key="5">
    <source>
        <dbReference type="RuleBase" id="RU362041"/>
    </source>
</evidence>
<organism evidence="8">
    <name type="scientific">Eucampia antarctica</name>
    <dbReference type="NCBI Taxonomy" id="49252"/>
    <lineage>
        <taxon>Eukaryota</taxon>
        <taxon>Sar</taxon>
        <taxon>Stramenopiles</taxon>
        <taxon>Ochrophyta</taxon>
        <taxon>Bacillariophyta</taxon>
        <taxon>Mediophyceae</taxon>
        <taxon>Biddulphiophycidae</taxon>
        <taxon>Hemiaulales</taxon>
        <taxon>Hemiaulaceae</taxon>
        <taxon>Eucampia</taxon>
    </lineage>
</organism>
<evidence type="ECO:0000256" key="2">
    <source>
        <dbReference type="ARBA" id="ARBA00009370"/>
    </source>
</evidence>
<dbReference type="PANTHER" id="PTHR43390">
    <property type="entry name" value="SIGNAL PEPTIDASE I"/>
    <property type="match status" value="1"/>
</dbReference>
<feature type="region of interest" description="Disordered" evidence="6">
    <location>
        <begin position="286"/>
        <end position="322"/>
    </location>
</feature>
<dbReference type="PROSITE" id="PS00761">
    <property type="entry name" value="SPASE_I_3"/>
    <property type="match status" value="1"/>
</dbReference>
<dbReference type="PRINTS" id="PR00727">
    <property type="entry name" value="LEADERPTASE"/>
</dbReference>
<dbReference type="GO" id="GO:0009003">
    <property type="term" value="F:signal peptidase activity"/>
    <property type="evidence" value="ECO:0007669"/>
    <property type="project" value="UniProtKB-EC"/>
</dbReference>
<dbReference type="GO" id="GO:0006465">
    <property type="term" value="P:signal peptide processing"/>
    <property type="evidence" value="ECO:0007669"/>
    <property type="project" value="InterPro"/>
</dbReference>
<comment type="similarity">
    <text evidence="2 5">Belongs to the peptidase S26 family.</text>
</comment>
<dbReference type="Pfam" id="PF10502">
    <property type="entry name" value="Peptidase_S26"/>
    <property type="match status" value="1"/>
</dbReference>
<feature type="domain" description="Peptidase S26" evidence="7">
    <location>
        <begin position="183"/>
        <end position="391"/>
    </location>
</feature>
<dbReference type="InterPro" id="IPR019533">
    <property type="entry name" value="Peptidase_S26"/>
</dbReference>
<evidence type="ECO:0000313" key="8">
    <source>
        <dbReference type="EMBL" id="CAD9658688.1"/>
    </source>
</evidence>
<dbReference type="InterPro" id="IPR000223">
    <property type="entry name" value="Pept_S26A_signal_pept_1"/>
</dbReference>
<evidence type="ECO:0000256" key="4">
    <source>
        <dbReference type="PIRSR" id="PIRSR600223-1"/>
    </source>
</evidence>
<dbReference type="InterPro" id="IPR019758">
    <property type="entry name" value="Pept_S26A_signal_pept_1_CS"/>
</dbReference>
<keyword evidence="5" id="KW-0472">Membrane</keyword>